<organism evidence="2 4">
    <name type="scientific">Leyella lascolaii</name>
    <dbReference type="NCBI Taxonomy" id="1776379"/>
    <lineage>
        <taxon>Bacteria</taxon>
        <taxon>Pseudomonadati</taxon>
        <taxon>Bacteroidota</taxon>
        <taxon>Bacteroidia</taxon>
        <taxon>Bacteroidales</taxon>
        <taxon>Prevotellaceae</taxon>
        <taxon>Leyella</taxon>
    </lineage>
</organism>
<dbReference type="PIRSF" id="PIRSF020079">
    <property type="entry name" value="UCP020079"/>
    <property type="match status" value="1"/>
</dbReference>
<accession>A0AAW7JPU2</accession>
<dbReference type="InterPro" id="IPR016769">
    <property type="entry name" value="Phage_SP01_Orf1"/>
</dbReference>
<dbReference type="AlphaFoldDB" id="A0AAW7JPU2"/>
<gene>
    <name evidence="1" type="ORF">QVN81_07970</name>
    <name evidence="2" type="ORF">QVN84_07415</name>
</gene>
<keyword evidence="3" id="KW-1185">Reference proteome</keyword>
<name>A0AAW7JPU2_9BACT</name>
<dbReference type="EMBL" id="JAUEIE010000007">
    <property type="protein sequence ID" value="MDN0022953.1"/>
    <property type="molecule type" value="Genomic_DNA"/>
</dbReference>
<dbReference type="SUPFAM" id="SSF56784">
    <property type="entry name" value="HAD-like"/>
    <property type="match status" value="1"/>
</dbReference>
<dbReference type="EMBL" id="JAUEIF010000005">
    <property type="protein sequence ID" value="MDN0025343.1"/>
    <property type="molecule type" value="Genomic_DNA"/>
</dbReference>
<sequence length="143" mass="17204">MIIAVDFDGTIVENRYPEIGEEIPFATETIRMLISERNRIILWTVREGKYLEDAVAWCRERGIEFYAINKDYPEEKMENNKHFSRKIKADMFIDDRNVGGLPEWGEIYRMIHEKKSYEDIIAERHNTSFSEKSSKRKKHWWNL</sequence>
<dbReference type="Proteomes" id="UP001167831">
    <property type="component" value="Unassembled WGS sequence"/>
</dbReference>
<dbReference type="RefSeq" id="WP_273531298.1">
    <property type="nucleotide sequence ID" value="NZ_CALUKV010000005.1"/>
</dbReference>
<comment type="caution">
    <text evidence="2">The sequence shown here is derived from an EMBL/GenBank/DDBJ whole genome shotgun (WGS) entry which is preliminary data.</text>
</comment>
<evidence type="ECO:0000313" key="4">
    <source>
        <dbReference type="Proteomes" id="UP001168478"/>
    </source>
</evidence>
<dbReference type="Proteomes" id="UP001168478">
    <property type="component" value="Unassembled WGS sequence"/>
</dbReference>
<dbReference type="InterPro" id="IPR036412">
    <property type="entry name" value="HAD-like_sf"/>
</dbReference>
<evidence type="ECO:0008006" key="5">
    <source>
        <dbReference type="Google" id="ProtNLM"/>
    </source>
</evidence>
<evidence type="ECO:0000313" key="3">
    <source>
        <dbReference type="Proteomes" id="UP001167831"/>
    </source>
</evidence>
<evidence type="ECO:0000313" key="2">
    <source>
        <dbReference type="EMBL" id="MDN0025343.1"/>
    </source>
</evidence>
<reference evidence="2" key="1">
    <citation type="submission" date="2023-06" db="EMBL/GenBank/DDBJ databases">
        <authorList>
            <person name="Zeman M."/>
            <person name="Kubasova T."/>
            <person name="Jahodarova E."/>
            <person name="Nykrynova M."/>
            <person name="Rychlik I."/>
        </authorList>
    </citation>
    <scope>NUCLEOTIDE SEQUENCE</scope>
    <source>
        <strain evidence="2">ET15</strain>
        <strain evidence="1">ET37</strain>
    </source>
</reference>
<proteinExistence type="predicted"/>
<reference evidence="2" key="2">
    <citation type="submission" date="2023-08" db="EMBL/GenBank/DDBJ databases">
        <title>Identification and characterization of horizontal gene transfer across gut microbiota members of farm animals based on homology search.</title>
        <authorList>
            <person name="Schwarzerova J."/>
            <person name="Nykrynova M."/>
            <person name="Jureckova K."/>
            <person name="Cejkova D."/>
            <person name="Rychlik I."/>
        </authorList>
    </citation>
    <scope>NUCLEOTIDE SEQUENCE</scope>
    <source>
        <strain evidence="2">ET15</strain>
        <strain evidence="1">ET37</strain>
    </source>
</reference>
<protein>
    <recommendedName>
        <fullName evidence="5">Hydrolase</fullName>
    </recommendedName>
</protein>
<dbReference type="InterPro" id="IPR023214">
    <property type="entry name" value="HAD_sf"/>
</dbReference>
<dbReference type="Gene3D" id="3.40.50.1000">
    <property type="entry name" value="HAD superfamily/HAD-like"/>
    <property type="match status" value="1"/>
</dbReference>
<evidence type="ECO:0000313" key="1">
    <source>
        <dbReference type="EMBL" id="MDN0022953.1"/>
    </source>
</evidence>
<dbReference type="NCBIfam" id="NF046079">
    <property type="entry name" value="HAD_phos_BT0820"/>
    <property type="match status" value="1"/>
</dbReference>